<protein>
    <submittedName>
        <fullName evidence="3">Uncharacterized protein</fullName>
    </submittedName>
</protein>
<gene>
    <name evidence="3" type="ORF">CCAX7_41980</name>
</gene>
<feature type="transmembrane region" description="Helical" evidence="2">
    <location>
        <begin position="12"/>
        <end position="32"/>
    </location>
</feature>
<dbReference type="KEGG" id="ccot:CCAX7_41980"/>
<keyword evidence="4" id="KW-1185">Reference proteome</keyword>
<evidence type="ECO:0000256" key="1">
    <source>
        <dbReference type="SAM" id="MobiDB-lite"/>
    </source>
</evidence>
<sequence length="90" mass="9817">MIRSRWLSTFTVIGALLIVLGVVGLVLGHRFIYDPGQVADGNEPWYYILVGVLMIVNGIFSPAPEPAEKTEDETVEYGDKAGKRETAPPA</sequence>
<feature type="compositionally biased region" description="Basic and acidic residues" evidence="1">
    <location>
        <begin position="77"/>
        <end position="90"/>
    </location>
</feature>
<name>A0A402CXY3_9BACT</name>
<reference evidence="3 4" key="1">
    <citation type="journal article" date="2019" name="Int. J. Syst. Evol. Microbiol.">
        <title>Capsulimonas corticalis gen. nov., sp. nov., an aerobic capsulated bacterium, of a novel bacterial order, Capsulimonadales ord. nov., of the class Armatimonadia of the phylum Armatimonadetes.</title>
        <authorList>
            <person name="Li J."/>
            <person name="Kudo C."/>
            <person name="Tonouchi A."/>
        </authorList>
    </citation>
    <scope>NUCLEOTIDE SEQUENCE [LARGE SCALE GENOMIC DNA]</scope>
    <source>
        <strain evidence="3 4">AX-7</strain>
    </source>
</reference>
<dbReference type="EMBL" id="AP025739">
    <property type="protein sequence ID" value="BDI32147.1"/>
    <property type="molecule type" value="Genomic_DNA"/>
</dbReference>
<keyword evidence="2" id="KW-0472">Membrane</keyword>
<keyword evidence="2" id="KW-0812">Transmembrane</keyword>
<keyword evidence="2" id="KW-1133">Transmembrane helix</keyword>
<evidence type="ECO:0000313" key="4">
    <source>
        <dbReference type="Proteomes" id="UP000287394"/>
    </source>
</evidence>
<dbReference type="Proteomes" id="UP000287394">
    <property type="component" value="Chromosome"/>
</dbReference>
<evidence type="ECO:0000313" key="3">
    <source>
        <dbReference type="EMBL" id="BDI32147.1"/>
    </source>
</evidence>
<feature type="region of interest" description="Disordered" evidence="1">
    <location>
        <begin position="64"/>
        <end position="90"/>
    </location>
</feature>
<organism evidence="3 4">
    <name type="scientific">Capsulimonas corticalis</name>
    <dbReference type="NCBI Taxonomy" id="2219043"/>
    <lineage>
        <taxon>Bacteria</taxon>
        <taxon>Bacillati</taxon>
        <taxon>Armatimonadota</taxon>
        <taxon>Armatimonadia</taxon>
        <taxon>Capsulimonadales</taxon>
        <taxon>Capsulimonadaceae</taxon>
        <taxon>Capsulimonas</taxon>
    </lineage>
</organism>
<feature type="transmembrane region" description="Helical" evidence="2">
    <location>
        <begin position="44"/>
        <end position="60"/>
    </location>
</feature>
<accession>A0A402CXY3</accession>
<proteinExistence type="predicted"/>
<evidence type="ECO:0000256" key="2">
    <source>
        <dbReference type="SAM" id="Phobius"/>
    </source>
</evidence>
<dbReference type="RefSeq" id="WP_119322159.1">
    <property type="nucleotide sequence ID" value="NZ_AP025739.1"/>
</dbReference>
<dbReference type="AlphaFoldDB" id="A0A402CXY3"/>